<dbReference type="GO" id="GO:0048188">
    <property type="term" value="C:Set1C/COMPASS complex"/>
    <property type="evidence" value="ECO:0007669"/>
    <property type="project" value="InterPro"/>
</dbReference>
<dbReference type="EMBL" id="CAXKWB010001545">
    <property type="protein sequence ID" value="CAL4064798.1"/>
    <property type="molecule type" value="Genomic_DNA"/>
</dbReference>
<dbReference type="SUPFAM" id="SSF57903">
    <property type="entry name" value="FYVE/PHD zinc finger"/>
    <property type="match status" value="1"/>
</dbReference>
<dbReference type="GO" id="GO:0008270">
    <property type="term" value="F:zinc ion binding"/>
    <property type="evidence" value="ECO:0007669"/>
    <property type="project" value="UniProtKB-KW"/>
</dbReference>
<protein>
    <recommendedName>
        <fullName evidence="7">B30.2/SPRY domain-containing protein</fullName>
    </recommendedName>
</protein>
<comment type="caution">
    <text evidence="8">The sequence shown here is derived from an EMBL/GenBank/DDBJ whole genome shotgun (WGS) entry which is preliminary data.</text>
</comment>
<comment type="subcellular location">
    <subcellularLocation>
        <location evidence="1">Nucleus</location>
    </subcellularLocation>
</comment>
<dbReference type="AlphaFoldDB" id="A0AAV2PVT7"/>
<dbReference type="InterPro" id="IPR001870">
    <property type="entry name" value="B30.2/SPRY"/>
</dbReference>
<dbReference type="Pfam" id="PF21198">
    <property type="entry name" value="ASH2L-like_WH"/>
    <property type="match status" value="1"/>
</dbReference>
<evidence type="ECO:0000313" key="9">
    <source>
        <dbReference type="Proteomes" id="UP001497623"/>
    </source>
</evidence>
<reference evidence="8 9" key="1">
    <citation type="submission" date="2024-05" db="EMBL/GenBank/DDBJ databases">
        <authorList>
            <person name="Wallberg A."/>
        </authorList>
    </citation>
    <scope>NUCLEOTIDE SEQUENCE [LARGE SCALE GENOMIC DNA]</scope>
</reference>
<dbReference type="InterPro" id="IPR019786">
    <property type="entry name" value="Zinc_finger_PHD-type_CS"/>
</dbReference>
<dbReference type="InterPro" id="IPR049455">
    <property type="entry name" value="ASH2-like_PHD"/>
</dbReference>
<evidence type="ECO:0000256" key="1">
    <source>
        <dbReference type="ARBA" id="ARBA00004123"/>
    </source>
</evidence>
<dbReference type="PROSITE" id="PS01359">
    <property type="entry name" value="ZF_PHD_1"/>
    <property type="match status" value="1"/>
</dbReference>
<dbReference type="Gene3D" id="3.90.980.20">
    <property type="match status" value="1"/>
</dbReference>
<dbReference type="Gene3D" id="2.60.120.920">
    <property type="match status" value="1"/>
</dbReference>
<evidence type="ECO:0000313" key="8">
    <source>
        <dbReference type="EMBL" id="CAL4064798.1"/>
    </source>
</evidence>
<dbReference type="SMART" id="SM00449">
    <property type="entry name" value="SPRY"/>
    <property type="match status" value="1"/>
</dbReference>
<dbReference type="InterPro" id="IPR003877">
    <property type="entry name" value="SPRY_dom"/>
</dbReference>
<dbReference type="InterPro" id="IPR043136">
    <property type="entry name" value="B30.2/SPRY_sf"/>
</dbReference>
<accession>A0AAV2PVT7</accession>
<keyword evidence="5" id="KW-0539">Nucleus</keyword>
<feature type="domain" description="B30.2/SPRY" evidence="7">
    <location>
        <begin position="283"/>
        <end position="506"/>
    </location>
</feature>
<keyword evidence="2" id="KW-0479">Metal-binding</keyword>
<keyword evidence="9" id="KW-1185">Reference proteome</keyword>
<dbReference type="InterPro" id="IPR013320">
    <property type="entry name" value="ConA-like_dom_sf"/>
</dbReference>
<gene>
    <name evidence="8" type="ORF">MNOR_LOCUS4256</name>
</gene>
<evidence type="ECO:0000256" key="5">
    <source>
        <dbReference type="ARBA" id="ARBA00023242"/>
    </source>
</evidence>
<keyword evidence="4" id="KW-0862">Zinc</keyword>
<dbReference type="CDD" id="cd12872">
    <property type="entry name" value="SPRY_Ash2"/>
    <property type="match status" value="1"/>
</dbReference>
<dbReference type="Pfam" id="PF00622">
    <property type="entry name" value="SPRY"/>
    <property type="match status" value="1"/>
</dbReference>
<evidence type="ECO:0000256" key="2">
    <source>
        <dbReference type="ARBA" id="ARBA00022723"/>
    </source>
</evidence>
<feature type="compositionally biased region" description="Basic and acidic residues" evidence="6">
    <location>
        <begin position="1"/>
        <end position="12"/>
    </location>
</feature>
<feature type="region of interest" description="Disordered" evidence="6">
    <location>
        <begin position="1"/>
        <end position="28"/>
    </location>
</feature>
<evidence type="ECO:0000259" key="7">
    <source>
        <dbReference type="PROSITE" id="PS50188"/>
    </source>
</evidence>
<dbReference type="InterPro" id="IPR037353">
    <property type="entry name" value="ASH2"/>
</dbReference>
<dbReference type="CDD" id="cd15583">
    <property type="entry name" value="PHD_ash2p_like"/>
    <property type="match status" value="1"/>
</dbReference>
<dbReference type="GO" id="GO:0000976">
    <property type="term" value="F:transcription cis-regulatory region binding"/>
    <property type="evidence" value="ECO:0007669"/>
    <property type="project" value="TreeGrafter"/>
</dbReference>
<dbReference type="PANTHER" id="PTHR10598:SF0">
    <property type="entry name" value="SET1_ASH2 HISTONE METHYLTRANSFERASE COMPLEX SUBUNIT ASH2"/>
    <property type="match status" value="1"/>
</dbReference>
<organism evidence="8 9">
    <name type="scientific">Meganyctiphanes norvegica</name>
    <name type="common">Northern krill</name>
    <name type="synonym">Thysanopoda norvegica</name>
    <dbReference type="NCBI Taxonomy" id="48144"/>
    <lineage>
        <taxon>Eukaryota</taxon>
        <taxon>Metazoa</taxon>
        <taxon>Ecdysozoa</taxon>
        <taxon>Arthropoda</taxon>
        <taxon>Crustacea</taxon>
        <taxon>Multicrustacea</taxon>
        <taxon>Malacostraca</taxon>
        <taxon>Eumalacostraca</taxon>
        <taxon>Eucarida</taxon>
        <taxon>Euphausiacea</taxon>
        <taxon>Euphausiidae</taxon>
        <taxon>Meganyctiphanes</taxon>
    </lineage>
</organism>
<dbReference type="Proteomes" id="UP001497623">
    <property type="component" value="Unassembled WGS sequence"/>
</dbReference>
<feature type="region of interest" description="Disordered" evidence="6">
    <location>
        <begin position="201"/>
        <end position="253"/>
    </location>
</feature>
<dbReference type="SUPFAM" id="SSF49899">
    <property type="entry name" value="Concanavalin A-like lectins/glucanases"/>
    <property type="match status" value="1"/>
</dbReference>
<evidence type="ECO:0000256" key="6">
    <source>
        <dbReference type="SAM" id="MobiDB-lite"/>
    </source>
</evidence>
<feature type="compositionally biased region" description="Polar residues" evidence="6">
    <location>
        <begin position="211"/>
        <end position="220"/>
    </location>
</feature>
<sequence length="549" mass="61544">MPADKPSNRMDSDSDDNEGQETTVLDPGEKGGLSSCGYCGKLRNLNIVELMCWTCGTWYHESCITVQMGKLMPFMVNYSLTCKTCSSTGVEIFKKHQAQNRDMCITALANLQQQSAKDGKNLVLFSFTRDIIPFLEHHWEALTTASRRTTQSWHATLQRVLMKEVDTVFSVEETGERGEPGPHHPFFSLIQSDLTLIRPSVDAPGGWRDATPTSSSTQPSGKGRGAKRKVPDASAGSKKNRSDMPAPKLHGYPVDHPYNKDGYRYILAEPDPHAPYRQEFDESSDWAGKPIPGWLYRALSPGGVLLALHDRAPQIKTSDDRISITGDKGYSLVRATHGVSVGTWYWEATIKEQPEGSHTRLGWGQQLANLQAPLGYDKFGYSWRSRKGTVFHESCGKHYADGGYKEGDVLGIMIVLPENEVSKKLPPTYKDKPLVKFRSHLYYEDKDDVPESLKNLKPVTGSKVIFFKNGKSYDEAFKDIYGGVYYPSVSLYKNIKVSVNFGPKFKYPPKNIEFKGMNERCDEAMAEQTLADLAYLVENEGKLRLDLYS</sequence>
<dbReference type="Pfam" id="PF21257">
    <property type="entry name" value="PHD_ash2p_like"/>
    <property type="match status" value="1"/>
</dbReference>
<keyword evidence="3" id="KW-0863">Zinc-finger</keyword>
<dbReference type="InterPro" id="IPR053835">
    <property type="entry name" value="ASH2L-like_WH"/>
</dbReference>
<name>A0AAV2PVT7_MEGNR</name>
<dbReference type="InterPro" id="IPR011011">
    <property type="entry name" value="Znf_FYVE_PHD"/>
</dbReference>
<dbReference type="PROSITE" id="PS50188">
    <property type="entry name" value="B302_SPRY"/>
    <property type="match status" value="1"/>
</dbReference>
<dbReference type="PANTHER" id="PTHR10598">
    <property type="entry name" value="SET1/ASH2 HISTONE METHYLTRANSFERASE COMPLEX SUBUNIT ASH2"/>
    <property type="match status" value="1"/>
</dbReference>
<evidence type="ECO:0000256" key="4">
    <source>
        <dbReference type="ARBA" id="ARBA00022833"/>
    </source>
</evidence>
<proteinExistence type="predicted"/>
<evidence type="ECO:0000256" key="3">
    <source>
        <dbReference type="ARBA" id="ARBA00022771"/>
    </source>
</evidence>